<feature type="domain" description="MoaB/Mog" evidence="10">
    <location>
        <begin position="198"/>
        <end position="336"/>
    </location>
</feature>
<dbReference type="PANTHER" id="PTHR10192:SF5">
    <property type="entry name" value="GEPHYRIN"/>
    <property type="match status" value="1"/>
</dbReference>
<organism evidence="11 12">
    <name type="scientific">Paenibacillus helianthi</name>
    <dbReference type="NCBI Taxonomy" id="1349432"/>
    <lineage>
        <taxon>Bacteria</taxon>
        <taxon>Bacillati</taxon>
        <taxon>Bacillota</taxon>
        <taxon>Bacilli</taxon>
        <taxon>Bacillales</taxon>
        <taxon>Paenibacillaceae</taxon>
        <taxon>Paenibacillus</taxon>
    </lineage>
</organism>
<proteinExistence type="inferred from homology"/>
<sequence length="433" mass="46893">MNSREEVTHSKFHRKALQVKEAQSRIIEYAKVLDTEEVPLYQSPGRYLAEPVYAPHPFPAFNRSGMDGYALIAADTEVMNEGDLIWLDIVDNIPCGAVPAVDIRRGTAARIMTGAQVPQGADTVVMLEATESREVDGLLQVGIRKLHKAGRNVTPIGFELREGELVLPAGRMIKAGDIAVLAAFGIPFVKVIRRPKVGIFATGTELLEVHEPLVPGKIRNSNSPMLEALVRESGGDPVMLGAIVDDIELARSKVQMALESYDLVITTGGVSVGDYDIMGDLIRENSGDMLFNKVTMRPGSVTTAAVRGGTLLLALSGNPGACFVGFHLFARPVILQMQGAVQPFLPEWTAVLGAEYSKVNNYTRFVRSRLEIHEGRLYAYPVSIDESSVMVTIKDSDCLIVVPPEERGLSAGDSVKVLKLPGEIRGLESMAGS</sequence>
<evidence type="ECO:0000256" key="9">
    <source>
        <dbReference type="RuleBase" id="RU365090"/>
    </source>
</evidence>
<dbReference type="InterPro" id="IPR038987">
    <property type="entry name" value="MoeA-like"/>
</dbReference>
<comment type="caution">
    <text evidence="11">The sequence shown here is derived from an EMBL/GenBank/DDBJ whole genome shotgun (WGS) entry which is preliminary data.</text>
</comment>
<dbReference type="InterPro" id="IPR036688">
    <property type="entry name" value="MoeA_C_domain_IV_sf"/>
</dbReference>
<comment type="function">
    <text evidence="1 9">Catalyzes the insertion of molybdate into adenylated molybdopterin with the concomitant release of AMP.</text>
</comment>
<evidence type="ECO:0000256" key="3">
    <source>
        <dbReference type="ARBA" id="ARBA00010763"/>
    </source>
</evidence>
<dbReference type="Proteomes" id="UP000186058">
    <property type="component" value="Unassembled WGS sequence"/>
</dbReference>
<evidence type="ECO:0000256" key="8">
    <source>
        <dbReference type="ARBA" id="ARBA00047317"/>
    </source>
</evidence>
<evidence type="ECO:0000259" key="10">
    <source>
        <dbReference type="SMART" id="SM00852"/>
    </source>
</evidence>
<accession>A0ABX3EK29</accession>
<evidence type="ECO:0000256" key="4">
    <source>
        <dbReference type="ARBA" id="ARBA00013269"/>
    </source>
</evidence>
<keyword evidence="6 9" id="KW-0500">Molybdenum</keyword>
<comment type="similarity">
    <text evidence="3 9">Belongs to the MoeA family.</text>
</comment>
<dbReference type="RefSeq" id="WP_074108282.1">
    <property type="nucleotide sequence ID" value="NZ_LVWI01000051.1"/>
</dbReference>
<dbReference type="Gene3D" id="3.40.980.10">
    <property type="entry name" value="MoaB/Mog-like domain"/>
    <property type="match status" value="1"/>
</dbReference>
<dbReference type="SMART" id="SM00852">
    <property type="entry name" value="MoCF_biosynth"/>
    <property type="match status" value="1"/>
</dbReference>
<dbReference type="InterPro" id="IPR005110">
    <property type="entry name" value="MoeA_linker/N"/>
</dbReference>
<dbReference type="EC" id="2.10.1.1" evidence="4 9"/>
<evidence type="ECO:0000256" key="6">
    <source>
        <dbReference type="ARBA" id="ARBA00022505"/>
    </source>
</evidence>
<dbReference type="NCBIfam" id="TIGR00177">
    <property type="entry name" value="molyb_syn"/>
    <property type="match status" value="1"/>
</dbReference>
<evidence type="ECO:0000313" key="12">
    <source>
        <dbReference type="Proteomes" id="UP000186058"/>
    </source>
</evidence>
<comment type="cofactor">
    <cofactor evidence="9">
        <name>Mg(2+)</name>
        <dbReference type="ChEBI" id="CHEBI:18420"/>
    </cofactor>
</comment>
<comment type="pathway">
    <text evidence="2 9">Cofactor biosynthesis; molybdopterin biosynthesis.</text>
</comment>
<dbReference type="SUPFAM" id="SSF63882">
    <property type="entry name" value="MoeA N-terminal region -like"/>
    <property type="match status" value="1"/>
</dbReference>
<dbReference type="CDD" id="cd00887">
    <property type="entry name" value="MoeA"/>
    <property type="match status" value="1"/>
</dbReference>
<keyword evidence="7 9" id="KW-0501">Molybdenum cofactor biosynthesis</keyword>
<keyword evidence="9" id="KW-0808">Transferase</keyword>
<dbReference type="Gene3D" id="3.90.105.10">
    <property type="entry name" value="Molybdopterin biosynthesis moea protein, domain 2"/>
    <property type="match status" value="1"/>
</dbReference>
<name>A0ABX3EK29_9BACL</name>
<reference evidence="11 12" key="1">
    <citation type="submission" date="2016-03" db="EMBL/GenBank/DDBJ databases">
        <authorList>
            <person name="Sant'Anna F.H."/>
            <person name="Ambrosini A."/>
            <person name="Souza R."/>
            <person name="Bach E."/>
            <person name="Fernandes G."/>
            <person name="Balsanelli E."/>
            <person name="Baura V.A."/>
            <person name="Souza E.M."/>
            <person name="Passaglia L."/>
        </authorList>
    </citation>
    <scope>NUCLEOTIDE SEQUENCE [LARGE SCALE GENOMIC DNA]</scope>
    <source>
        <strain evidence="11 12">P26E</strain>
    </source>
</reference>
<dbReference type="Pfam" id="PF03454">
    <property type="entry name" value="MoeA_C"/>
    <property type="match status" value="1"/>
</dbReference>
<dbReference type="SUPFAM" id="SSF53218">
    <property type="entry name" value="Molybdenum cofactor biosynthesis proteins"/>
    <property type="match status" value="1"/>
</dbReference>
<gene>
    <name evidence="11" type="ORF">A3844_19210</name>
</gene>
<evidence type="ECO:0000256" key="7">
    <source>
        <dbReference type="ARBA" id="ARBA00023150"/>
    </source>
</evidence>
<keyword evidence="9" id="KW-0479">Metal-binding</keyword>
<dbReference type="Gene3D" id="2.40.340.10">
    <property type="entry name" value="MoeA, C-terminal, domain IV"/>
    <property type="match status" value="1"/>
</dbReference>
<evidence type="ECO:0000256" key="1">
    <source>
        <dbReference type="ARBA" id="ARBA00002901"/>
    </source>
</evidence>
<dbReference type="InterPro" id="IPR036425">
    <property type="entry name" value="MoaB/Mog-like_dom_sf"/>
</dbReference>
<dbReference type="InterPro" id="IPR001453">
    <property type="entry name" value="MoaB/Mog_dom"/>
</dbReference>
<protein>
    <recommendedName>
        <fullName evidence="5 9">Molybdopterin molybdenumtransferase</fullName>
        <ecNumber evidence="4 9">2.10.1.1</ecNumber>
    </recommendedName>
</protein>
<dbReference type="InterPro" id="IPR005111">
    <property type="entry name" value="MoeA_C_domain_IV"/>
</dbReference>
<dbReference type="Gene3D" id="2.170.190.11">
    <property type="entry name" value="Molybdopterin biosynthesis moea protein, domain 3"/>
    <property type="match status" value="1"/>
</dbReference>
<comment type="catalytic activity">
    <reaction evidence="8">
        <text>adenylyl-molybdopterin + molybdate = Mo-molybdopterin + AMP + H(+)</text>
        <dbReference type="Rhea" id="RHEA:35047"/>
        <dbReference type="ChEBI" id="CHEBI:15378"/>
        <dbReference type="ChEBI" id="CHEBI:36264"/>
        <dbReference type="ChEBI" id="CHEBI:62727"/>
        <dbReference type="ChEBI" id="CHEBI:71302"/>
        <dbReference type="ChEBI" id="CHEBI:456215"/>
        <dbReference type="EC" id="2.10.1.1"/>
    </reaction>
</comment>
<dbReference type="EMBL" id="LVWI01000051">
    <property type="protein sequence ID" value="OKP84757.1"/>
    <property type="molecule type" value="Genomic_DNA"/>
</dbReference>
<dbReference type="Pfam" id="PF03453">
    <property type="entry name" value="MoeA_N"/>
    <property type="match status" value="1"/>
</dbReference>
<dbReference type="PANTHER" id="PTHR10192">
    <property type="entry name" value="MOLYBDOPTERIN BIOSYNTHESIS PROTEIN"/>
    <property type="match status" value="1"/>
</dbReference>
<dbReference type="Pfam" id="PF00994">
    <property type="entry name" value="MoCF_biosynth"/>
    <property type="match status" value="1"/>
</dbReference>
<evidence type="ECO:0000256" key="5">
    <source>
        <dbReference type="ARBA" id="ARBA00021108"/>
    </source>
</evidence>
<dbReference type="SUPFAM" id="SSF63867">
    <property type="entry name" value="MoeA C-terminal domain-like"/>
    <property type="match status" value="1"/>
</dbReference>
<evidence type="ECO:0000256" key="2">
    <source>
        <dbReference type="ARBA" id="ARBA00005046"/>
    </source>
</evidence>
<evidence type="ECO:0000313" key="11">
    <source>
        <dbReference type="EMBL" id="OKP84757.1"/>
    </source>
</evidence>
<keyword evidence="9" id="KW-0460">Magnesium</keyword>
<dbReference type="NCBIfam" id="NF045515">
    <property type="entry name" value="Glp_gephyrin"/>
    <property type="match status" value="1"/>
</dbReference>
<dbReference type="InterPro" id="IPR036135">
    <property type="entry name" value="MoeA_linker/N_sf"/>
</dbReference>
<keyword evidence="12" id="KW-1185">Reference proteome</keyword>